<gene>
    <name evidence="1" type="ORF">G8E00_12215</name>
</gene>
<evidence type="ECO:0008006" key="3">
    <source>
        <dbReference type="Google" id="ProtNLM"/>
    </source>
</evidence>
<dbReference type="Proteomes" id="UP000502297">
    <property type="component" value="Chromosome"/>
</dbReference>
<dbReference type="RefSeq" id="WP_166224977.1">
    <property type="nucleotide sequence ID" value="NZ_CP049801.1"/>
</dbReference>
<accession>A0A6G8RXN1</accession>
<name>A0A6G8RXN1_9GAMM</name>
<organism evidence="1 2">
    <name type="scientific">Acinetobacter shaoyimingii</name>
    <dbReference type="NCBI Taxonomy" id="2715164"/>
    <lineage>
        <taxon>Bacteria</taxon>
        <taxon>Pseudomonadati</taxon>
        <taxon>Pseudomonadota</taxon>
        <taxon>Gammaproteobacteria</taxon>
        <taxon>Moraxellales</taxon>
        <taxon>Moraxellaceae</taxon>
        <taxon>Acinetobacter</taxon>
    </lineage>
</organism>
<dbReference type="AlphaFoldDB" id="A0A6G8RXN1"/>
<protein>
    <recommendedName>
        <fullName evidence="3">DUF2158 domain-containing protein</fullName>
    </recommendedName>
</protein>
<reference evidence="1 2" key="1">
    <citation type="submission" date="2020-03" db="EMBL/GenBank/DDBJ databases">
        <authorList>
            <person name="Zhu W."/>
        </authorList>
    </citation>
    <scope>NUCLEOTIDE SEQUENCE [LARGE SCALE GENOMIC DNA]</scope>
    <source>
        <strain evidence="1 2">323-1</strain>
    </source>
</reference>
<evidence type="ECO:0000313" key="1">
    <source>
        <dbReference type="EMBL" id="QIO06657.1"/>
    </source>
</evidence>
<keyword evidence="2" id="KW-1185">Reference proteome</keyword>
<sequence length="57" mass="6607">MKAFEVGQLVRLATHPEMVFEIVEIHGDRSYQIQLHALESQHLSYDNVPAEMLRAKE</sequence>
<proteinExistence type="predicted"/>
<evidence type="ECO:0000313" key="2">
    <source>
        <dbReference type="Proteomes" id="UP000502297"/>
    </source>
</evidence>
<dbReference type="EMBL" id="CP049801">
    <property type="protein sequence ID" value="QIO06657.1"/>
    <property type="molecule type" value="Genomic_DNA"/>
</dbReference>
<dbReference type="KEGG" id="asha:G8E00_12215"/>